<proteinExistence type="predicted"/>
<evidence type="ECO:0000313" key="1">
    <source>
        <dbReference type="EMBL" id="GIY49088.1"/>
    </source>
</evidence>
<sequence>MLFCAKRYFIPDEEASSPEAEHRQLNSAIDNYLERDIQIPRVATVGRQPIFPQMTAQHNDRCPVTTKPLNSTSSSNLFPHLNALLRQTILYSGRRGFWPRGRAPTAQLRYRQLPEREIHIPRMAIVGWQPIFPQMTAQHNDRCPVTTKPLNSFRNDF</sequence>
<reference evidence="1 2" key="1">
    <citation type="submission" date="2021-06" db="EMBL/GenBank/DDBJ databases">
        <title>Caerostris extrusa draft genome.</title>
        <authorList>
            <person name="Kono N."/>
            <person name="Arakawa K."/>
        </authorList>
    </citation>
    <scope>NUCLEOTIDE SEQUENCE [LARGE SCALE GENOMIC DNA]</scope>
</reference>
<name>A0AAV4TRB1_CAEEX</name>
<keyword evidence="2" id="KW-1185">Reference proteome</keyword>
<accession>A0AAV4TRB1</accession>
<evidence type="ECO:0000313" key="2">
    <source>
        <dbReference type="Proteomes" id="UP001054945"/>
    </source>
</evidence>
<protein>
    <submittedName>
        <fullName evidence="1">Uncharacterized protein</fullName>
    </submittedName>
</protein>
<gene>
    <name evidence="1" type="ORF">CEXT_102621</name>
</gene>
<dbReference type="EMBL" id="BPLR01011794">
    <property type="protein sequence ID" value="GIY49088.1"/>
    <property type="molecule type" value="Genomic_DNA"/>
</dbReference>
<organism evidence="1 2">
    <name type="scientific">Caerostris extrusa</name>
    <name type="common">Bark spider</name>
    <name type="synonym">Caerostris bankana</name>
    <dbReference type="NCBI Taxonomy" id="172846"/>
    <lineage>
        <taxon>Eukaryota</taxon>
        <taxon>Metazoa</taxon>
        <taxon>Ecdysozoa</taxon>
        <taxon>Arthropoda</taxon>
        <taxon>Chelicerata</taxon>
        <taxon>Arachnida</taxon>
        <taxon>Araneae</taxon>
        <taxon>Araneomorphae</taxon>
        <taxon>Entelegynae</taxon>
        <taxon>Araneoidea</taxon>
        <taxon>Araneidae</taxon>
        <taxon>Caerostris</taxon>
    </lineage>
</organism>
<comment type="caution">
    <text evidence="1">The sequence shown here is derived from an EMBL/GenBank/DDBJ whole genome shotgun (WGS) entry which is preliminary data.</text>
</comment>
<dbReference type="AlphaFoldDB" id="A0AAV4TRB1"/>
<dbReference type="Proteomes" id="UP001054945">
    <property type="component" value="Unassembled WGS sequence"/>
</dbReference>